<keyword evidence="2" id="KW-1185">Reference proteome</keyword>
<organism evidence="1 2">
    <name type="scientific">Mya arenaria</name>
    <name type="common">Soft-shell clam</name>
    <dbReference type="NCBI Taxonomy" id="6604"/>
    <lineage>
        <taxon>Eukaryota</taxon>
        <taxon>Metazoa</taxon>
        <taxon>Spiralia</taxon>
        <taxon>Lophotrochozoa</taxon>
        <taxon>Mollusca</taxon>
        <taxon>Bivalvia</taxon>
        <taxon>Autobranchia</taxon>
        <taxon>Heteroconchia</taxon>
        <taxon>Euheterodonta</taxon>
        <taxon>Imparidentia</taxon>
        <taxon>Neoheterodontei</taxon>
        <taxon>Myida</taxon>
        <taxon>Myoidea</taxon>
        <taxon>Myidae</taxon>
        <taxon>Mya</taxon>
    </lineage>
</organism>
<gene>
    <name evidence="1" type="ORF">MAR_031373</name>
</gene>
<evidence type="ECO:0000313" key="1">
    <source>
        <dbReference type="EMBL" id="WAR16779.1"/>
    </source>
</evidence>
<sequence length="72" mass="8068">MLQPTVNYRRDGADKIGRLYVISLLPQRVAVDQEFLSFIAETQAASARVSNDPSTQLYNGCENGYWGQNCNI</sequence>
<proteinExistence type="predicted"/>
<evidence type="ECO:0000313" key="2">
    <source>
        <dbReference type="Proteomes" id="UP001164746"/>
    </source>
</evidence>
<protein>
    <submittedName>
        <fullName evidence="1">Uncharacterized protein</fullName>
    </submittedName>
</protein>
<reference evidence="1" key="1">
    <citation type="submission" date="2022-11" db="EMBL/GenBank/DDBJ databases">
        <title>Centuries of genome instability and evolution in soft-shell clam transmissible cancer (bioRxiv).</title>
        <authorList>
            <person name="Hart S.F.M."/>
            <person name="Yonemitsu M.A."/>
            <person name="Giersch R.M."/>
            <person name="Beal B.F."/>
            <person name="Arriagada G."/>
            <person name="Davis B.W."/>
            <person name="Ostrander E.A."/>
            <person name="Goff S.P."/>
            <person name="Metzger M.J."/>
        </authorList>
    </citation>
    <scope>NUCLEOTIDE SEQUENCE</scope>
    <source>
        <strain evidence="1">MELC-2E11</strain>
        <tissue evidence="1">Siphon/mantle</tissue>
    </source>
</reference>
<accession>A0ABY7F6K2</accession>
<dbReference type="Proteomes" id="UP001164746">
    <property type="component" value="Chromosome 10"/>
</dbReference>
<name>A0ABY7F6K2_MYAAR</name>
<dbReference type="EMBL" id="CP111021">
    <property type="protein sequence ID" value="WAR16779.1"/>
    <property type="molecule type" value="Genomic_DNA"/>
</dbReference>